<accession>A0A037ZQC6</accession>
<keyword evidence="6" id="KW-1185">Reference proteome</keyword>
<evidence type="ECO:0000256" key="3">
    <source>
        <dbReference type="ARBA" id="ARBA00023163"/>
    </source>
</evidence>
<evidence type="ECO:0000313" key="6">
    <source>
        <dbReference type="Proteomes" id="UP000026249"/>
    </source>
</evidence>
<dbReference type="EMBL" id="JFKE01000001">
    <property type="protein sequence ID" value="KAJ57047.1"/>
    <property type="molecule type" value="Genomic_DNA"/>
</dbReference>
<keyword evidence="1" id="KW-0805">Transcription regulation</keyword>
<name>A0A037ZQC6_9RHOB</name>
<dbReference type="Proteomes" id="UP000026249">
    <property type="component" value="Unassembled WGS sequence"/>
</dbReference>
<sequence length="251" mass="27636">MTEHSLTAFALPEGVLSSLPSGSVKVVVDELGRRIADQVYPVGETIPMESELIPLFGVSRTVVREAIKVLTAKGMLRTARRYGTRVCAFENWHLLDPDVIRWHGPNSPMSSRIYAESTEMRCIFEPQAAGLAAINATDEQRQTILLAARHIRPDDAQPDQMIAADFAFHATILDATGNIMLSQLQGLILALLQFSYPTGASAVPDEKVSRRNHIAVAECIMARDAEGARDKMQAMLNQNQIVAEKMVLRRG</sequence>
<evidence type="ECO:0000259" key="4">
    <source>
        <dbReference type="PROSITE" id="PS50949"/>
    </source>
</evidence>
<dbReference type="PRINTS" id="PR00035">
    <property type="entry name" value="HTHGNTR"/>
</dbReference>
<dbReference type="Pfam" id="PF07729">
    <property type="entry name" value="FCD"/>
    <property type="match status" value="1"/>
</dbReference>
<keyword evidence="3" id="KW-0804">Transcription</keyword>
<proteinExistence type="predicted"/>
<evidence type="ECO:0000256" key="2">
    <source>
        <dbReference type="ARBA" id="ARBA00023125"/>
    </source>
</evidence>
<dbReference type="PROSITE" id="PS50949">
    <property type="entry name" value="HTH_GNTR"/>
    <property type="match status" value="1"/>
</dbReference>
<evidence type="ECO:0000256" key="1">
    <source>
        <dbReference type="ARBA" id="ARBA00023015"/>
    </source>
</evidence>
<dbReference type="SUPFAM" id="SSF48008">
    <property type="entry name" value="GntR ligand-binding domain-like"/>
    <property type="match status" value="1"/>
</dbReference>
<dbReference type="PANTHER" id="PTHR43537:SF44">
    <property type="entry name" value="GNTR FAMILY REGULATORY PROTEIN"/>
    <property type="match status" value="1"/>
</dbReference>
<dbReference type="PANTHER" id="PTHR43537">
    <property type="entry name" value="TRANSCRIPTIONAL REGULATOR, GNTR FAMILY"/>
    <property type="match status" value="1"/>
</dbReference>
<dbReference type="STRING" id="1454373.ACMU_00720"/>
<reference evidence="5 6" key="1">
    <citation type="submission" date="2014-03" db="EMBL/GenBank/DDBJ databases">
        <title>Draft Genome Sequence of Actibacterium mucosum KCTC 23349, a Marine Alphaproteobacterium with Complex Ionic Requirements Isolated from Mediterranean Seawater at Malvarrosa Beach, Valencia, Spain.</title>
        <authorList>
            <person name="Arahal D.R."/>
            <person name="Shao Z."/>
            <person name="Lai Q."/>
            <person name="Pujalte M.J."/>
        </authorList>
    </citation>
    <scope>NUCLEOTIDE SEQUENCE [LARGE SCALE GENOMIC DNA]</scope>
    <source>
        <strain evidence="5 6">KCTC 23349</strain>
    </source>
</reference>
<dbReference type="InterPro" id="IPR036390">
    <property type="entry name" value="WH_DNA-bd_sf"/>
</dbReference>
<dbReference type="InterPro" id="IPR000524">
    <property type="entry name" value="Tscrpt_reg_HTH_GntR"/>
</dbReference>
<evidence type="ECO:0000313" key="5">
    <source>
        <dbReference type="EMBL" id="KAJ57047.1"/>
    </source>
</evidence>
<organism evidence="5 6">
    <name type="scientific">Actibacterium mucosum KCTC 23349</name>
    <dbReference type="NCBI Taxonomy" id="1454373"/>
    <lineage>
        <taxon>Bacteria</taxon>
        <taxon>Pseudomonadati</taxon>
        <taxon>Pseudomonadota</taxon>
        <taxon>Alphaproteobacteria</taxon>
        <taxon>Rhodobacterales</taxon>
        <taxon>Roseobacteraceae</taxon>
        <taxon>Actibacterium</taxon>
    </lineage>
</organism>
<gene>
    <name evidence="5" type="ORF">ACMU_00720</name>
</gene>
<dbReference type="Gene3D" id="1.20.120.530">
    <property type="entry name" value="GntR ligand-binding domain-like"/>
    <property type="match status" value="1"/>
</dbReference>
<feature type="domain" description="HTH gntR-type" evidence="4">
    <location>
        <begin position="21"/>
        <end position="89"/>
    </location>
</feature>
<dbReference type="GO" id="GO:0003677">
    <property type="term" value="F:DNA binding"/>
    <property type="evidence" value="ECO:0007669"/>
    <property type="project" value="UniProtKB-KW"/>
</dbReference>
<dbReference type="SMART" id="SM00345">
    <property type="entry name" value="HTH_GNTR"/>
    <property type="match status" value="1"/>
</dbReference>
<dbReference type="CDD" id="cd07377">
    <property type="entry name" value="WHTH_GntR"/>
    <property type="match status" value="1"/>
</dbReference>
<protein>
    <recommendedName>
        <fullName evidence="4">HTH gntR-type domain-containing protein</fullName>
    </recommendedName>
</protein>
<keyword evidence="2" id="KW-0238">DNA-binding</keyword>
<dbReference type="SUPFAM" id="SSF46785">
    <property type="entry name" value="Winged helix' DNA-binding domain"/>
    <property type="match status" value="1"/>
</dbReference>
<dbReference type="GO" id="GO:0003700">
    <property type="term" value="F:DNA-binding transcription factor activity"/>
    <property type="evidence" value="ECO:0007669"/>
    <property type="project" value="InterPro"/>
</dbReference>
<dbReference type="InterPro" id="IPR008920">
    <property type="entry name" value="TF_FadR/GntR_C"/>
</dbReference>
<dbReference type="Pfam" id="PF00392">
    <property type="entry name" value="GntR"/>
    <property type="match status" value="1"/>
</dbReference>
<comment type="caution">
    <text evidence="5">The sequence shown here is derived from an EMBL/GenBank/DDBJ whole genome shotgun (WGS) entry which is preliminary data.</text>
</comment>
<dbReference type="SMART" id="SM00895">
    <property type="entry name" value="FCD"/>
    <property type="match status" value="1"/>
</dbReference>
<dbReference type="InterPro" id="IPR011711">
    <property type="entry name" value="GntR_C"/>
</dbReference>
<dbReference type="Gene3D" id="1.10.10.10">
    <property type="entry name" value="Winged helix-like DNA-binding domain superfamily/Winged helix DNA-binding domain"/>
    <property type="match status" value="1"/>
</dbReference>
<dbReference type="AlphaFoldDB" id="A0A037ZQC6"/>
<dbReference type="InterPro" id="IPR036388">
    <property type="entry name" value="WH-like_DNA-bd_sf"/>
</dbReference>